<reference evidence="2 3" key="1">
    <citation type="submission" date="2021-02" db="EMBL/GenBank/DDBJ databases">
        <title>Leishmania (Mundinia) enrietti genome sequencing and assembly.</title>
        <authorList>
            <person name="Almutairi H."/>
            <person name="Gatherer D."/>
        </authorList>
    </citation>
    <scope>NUCLEOTIDE SEQUENCE [LARGE SCALE GENOMIC DNA]</scope>
    <source>
        <strain evidence="2">CUR178</strain>
    </source>
</reference>
<evidence type="ECO:0000313" key="3">
    <source>
        <dbReference type="Proteomes" id="UP000674179"/>
    </source>
</evidence>
<dbReference type="EMBL" id="JAFHKP010000033">
    <property type="protein sequence ID" value="KAG5469633.1"/>
    <property type="molecule type" value="Genomic_DNA"/>
</dbReference>
<feature type="region of interest" description="Disordered" evidence="1">
    <location>
        <begin position="55"/>
        <end position="78"/>
    </location>
</feature>
<dbReference type="OrthoDB" id="271807at2759"/>
<protein>
    <submittedName>
        <fullName evidence="2">Uncharacterized protein</fullName>
    </submittedName>
</protein>
<sequence length="78" mass="8478">MRQRHSVSQGNPHRAFSLCGRRYGRLALAELRIGYGAVADAFCANRNDAYVREAASSSETSPLLAPAATDARRDLTVN</sequence>
<keyword evidence="3" id="KW-1185">Reference proteome</keyword>
<evidence type="ECO:0000313" key="2">
    <source>
        <dbReference type="EMBL" id="KAG5469633.1"/>
    </source>
</evidence>
<comment type="caution">
    <text evidence="2">The sequence shown here is derived from an EMBL/GenBank/DDBJ whole genome shotgun (WGS) entry which is preliminary data.</text>
</comment>
<dbReference type="GeneID" id="94169048"/>
<name>A0A836H442_LEIEN</name>
<organism evidence="2 3">
    <name type="scientific">Leishmania enriettii</name>
    <dbReference type="NCBI Taxonomy" id="5663"/>
    <lineage>
        <taxon>Eukaryota</taxon>
        <taxon>Discoba</taxon>
        <taxon>Euglenozoa</taxon>
        <taxon>Kinetoplastea</taxon>
        <taxon>Metakinetoplastina</taxon>
        <taxon>Trypanosomatida</taxon>
        <taxon>Trypanosomatidae</taxon>
        <taxon>Leishmaniinae</taxon>
        <taxon>Leishmania</taxon>
    </lineage>
</organism>
<dbReference type="Proteomes" id="UP000674179">
    <property type="component" value="Chromosome 33"/>
</dbReference>
<evidence type="ECO:0000256" key="1">
    <source>
        <dbReference type="SAM" id="MobiDB-lite"/>
    </source>
</evidence>
<proteinExistence type="predicted"/>
<dbReference type="AlphaFoldDB" id="A0A836H442"/>
<gene>
    <name evidence="2" type="ORF">CUR178_01770</name>
</gene>
<dbReference type="KEGG" id="lenr:94169048"/>
<accession>A0A836H442</accession>
<dbReference type="RefSeq" id="XP_067689641.1">
    <property type="nucleotide sequence ID" value="XM_067833538.1"/>
</dbReference>